<feature type="compositionally biased region" description="Low complexity" evidence="1">
    <location>
        <begin position="50"/>
        <end position="62"/>
    </location>
</feature>
<feature type="signal peptide" evidence="2">
    <location>
        <begin position="1"/>
        <end position="23"/>
    </location>
</feature>
<organism evidence="3 4">
    <name type="scientific">Paenibacillus glycinis</name>
    <dbReference type="NCBI Taxonomy" id="2697035"/>
    <lineage>
        <taxon>Bacteria</taxon>
        <taxon>Bacillati</taxon>
        <taxon>Bacillota</taxon>
        <taxon>Bacilli</taxon>
        <taxon>Bacillales</taxon>
        <taxon>Paenibacillaceae</taxon>
        <taxon>Paenibacillus</taxon>
    </lineage>
</organism>
<accession>A0ABW9XZA0</accession>
<proteinExistence type="predicted"/>
<evidence type="ECO:0000256" key="2">
    <source>
        <dbReference type="SAM" id="SignalP"/>
    </source>
</evidence>
<evidence type="ECO:0000256" key="1">
    <source>
        <dbReference type="SAM" id="MobiDB-lite"/>
    </source>
</evidence>
<gene>
    <name evidence="3" type="ORF">GT019_29200</name>
</gene>
<keyword evidence="2" id="KW-0732">Signal</keyword>
<feature type="region of interest" description="Disordered" evidence="1">
    <location>
        <begin position="36"/>
        <end position="62"/>
    </location>
</feature>
<evidence type="ECO:0000313" key="3">
    <source>
        <dbReference type="EMBL" id="NBD27964.1"/>
    </source>
</evidence>
<sequence>MWNKRRTLVSSALAVTLFGGLLAGCSDNGNGGNGGNAGTTGNAGNGGNKGNAEANGDNAASSNKPVTVKILHNWNGSSAGDVDMTPIAEAIKEKTGVTVQFDYTKGSEVEKVNTIFATQDLPDIYTGPAWGGELDGIVKAAKEDQLVDLAPYLDKYPNLAKEIDKENVPPALYDKAIGAFGDKKYLLYQNQPASDKDALDWLYGFYVRKDIAAKVGVDPQSVHTKDDLYNFLKKIKDAGLQENGLPVIPLGGFHAGWAVGIGNMMFYGSDYIDKGDGTLEHTFMSKQYEEYTLYYRKLISEGLLDQEAFTQTDPIANEKIKQGRIAVLAAHYPAILDASKDYVKAHPGSDYVPVGPLDRAGAEADRPADLAIQGNNVTVITKKNKNVDASLKLLDFLASDEGFKLVHYGIEGVHYDMVDGKPVAKKEMFDKFNADTTGKAKKNEGFGIGFESMSGLDRTVTLGGDIWADQDRIAAMDNARKILRPNGIKVISAYAAGDVLAKSPQYESLKPSMDQITTVWQQAIFTKSDAAALKVINELREQMNKTGYADAIKYVNENLKGKEVVTLQMPN</sequence>
<protein>
    <submittedName>
        <fullName evidence="3">ABC transporter substrate-binding protein</fullName>
    </submittedName>
</protein>
<keyword evidence="4" id="KW-1185">Reference proteome</keyword>
<dbReference type="InterPro" id="IPR050490">
    <property type="entry name" value="Bact_solute-bd_prot1"/>
</dbReference>
<dbReference type="Gene3D" id="3.40.190.10">
    <property type="entry name" value="Periplasmic binding protein-like II"/>
    <property type="match status" value="2"/>
</dbReference>
<dbReference type="PANTHER" id="PTHR43649:SF12">
    <property type="entry name" value="DIACETYLCHITOBIOSE BINDING PROTEIN DASA"/>
    <property type="match status" value="1"/>
</dbReference>
<evidence type="ECO:0000313" key="4">
    <source>
        <dbReference type="Proteomes" id="UP000665561"/>
    </source>
</evidence>
<name>A0ABW9XZA0_9BACL</name>
<comment type="caution">
    <text evidence="3">The sequence shown here is derived from an EMBL/GenBank/DDBJ whole genome shotgun (WGS) entry which is preliminary data.</text>
</comment>
<dbReference type="PANTHER" id="PTHR43649">
    <property type="entry name" value="ARABINOSE-BINDING PROTEIN-RELATED"/>
    <property type="match status" value="1"/>
</dbReference>
<dbReference type="EMBL" id="JAAAMV010000033">
    <property type="protein sequence ID" value="NBD27964.1"/>
    <property type="molecule type" value="Genomic_DNA"/>
</dbReference>
<dbReference type="SUPFAM" id="SSF53850">
    <property type="entry name" value="Periplasmic binding protein-like II"/>
    <property type="match status" value="1"/>
</dbReference>
<reference evidence="3 4" key="1">
    <citation type="submission" date="2020-01" db="EMBL/GenBank/DDBJ databases">
        <title>Paenibacillus soybeanensis sp. nov. isolated from the nodules of soybean (Glycine max(L.) Merr).</title>
        <authorList>
            <person name="Wang H."/>
        </authorList>
    </citation>
    <scope>NUCLEOTIDE SEQUENCE [LARGE SCALE GENOMIC DNA]</scope>
    <source>
        <strain evidence="3 4">T1</strain>
    </source>
</reference>
<feature type="compositionally biased region" description="Gly residues" evidence="1">
    <location>
        <begin position="36"/>
        <end position="49"/>
    </location>
</feature>
<dbReference type="Proteomes" id="UP000665561">
    <property type="component" value="Unassembled WGS sequence"/>
</dbReference>
<dbReference type="PROSITE" id="PS51257">
    <property type="entry name" value="PROKAR_LIPOPROTEIN"/>
    <property type="match status" value="1"/>
</dbReference>
<feature type="chain" id="PRO_5046167548" evidence="2">
    <location>
        <begin position="24"/>
        <end position="571"/>
    </location>
</feature>